<name>A0A8C4PVF0_EQUAS</name>
<organism evidence="1">
    <name type="scientific">Equus asinus asinus</name>
    <dbReference type="NCBI Taxonomy" id="83772"/>
    <lineage>
        <taxon>Eukaryota</taxon>
        <taxon>Metazoa</taxon>
        <taxon>Chordata</taxon>
        <taxon>Craniata</taxon>
        <taxon>Vertebrata</taxon>
        <taxon>Euteleostomi</taxon>
        <taxon>Mammalia</taxon>
        <taxon>Eutheria</taxon>
        <taxon>Laurasiatheria</taxon>
        <taxon>Perissodactyla</taxon>
        <taxon>Equidae</taxon>
        <taxon>Equus</taxon>
    </lineage>
</organism>
<dbReference type="Ensembl" id="ENSEAST00005036792.1">
    <property type="protein sequence ID" value="ENSEASP00005033750.1"/>
    <property type="gene ID" value="ENSEASG00005023103.1"/>
</dbReference>
<dbReference type="SUPFAM" id="SSF56801">
    <property type="entry name" value="Acetyl-CoA synthetase-like"/>
    <property type="match status" value="1"/>
</dbReference>
<evidence type="ECO:0000313" key="1">
    <source>
        <dbReference type="Ensembl" id="ENSEASP00005033750.1"/>
    </source>
</evidence>
<reference evidence="1" key="1">
    <citation type="submission" date="2023-03" db="UniProtKB">
        <authorList>
            <consortium name="Ensembl"/>
        </authorList>
    </citation>
    <scope>IDENTIFICATION</scope>
</reference>
<sequence length="189" mass="22123">MSDTKVTPRLWTSHRDGEVLLRISKHGPGHETPMTIPELFRESVSRFGAYPALASKNSEEWEVLNFNQYYEACRKAARALIKVNESLIHPFMCRLFNHSFRVGNTYTHIRYKMYKPPQNTKVNWGKFSLPSLTPPFQKQPPLPVFCMSFGKTDDVYIILHLQFFTHMVAYYTHSSASCFFPPWHHLSMY</sequence>
<dbReference type="AlphaFoldDB" id="A0A8C4PVF0"/>
<accession>A0A8C4PVF0</accession>
<protein>
    <submittedName>
        <fullName evidence="1">Uncharacterized protein</fullName>
    </submittedName>
</protein>
<proteinExistence type="predicted"/>